<dbReference type="InterPro" id="IPR039421">
    <property type="entry name" value="Type_1_exporter"/>
</dbReference>
<proteinExistence type="inferred from homology"/>
<gene>
    <name evidence="12" type="ORF">TVY486_1117940</name>
</gene>
<evidence type="ECO:0000256" key="5">
    <source>
        <dbReference type="ARBA" id="ARBA00022840"/>
    </source>
</evidence>
<dbReference type="FunFam" id="3.40.50.300:FF:000287">
    <property type="entry name" value="Multidrug ABC transporter ATP-binding protein"/>
    <property type="match status" value="1"/>
</dbReference>
<feature type="transmembrane region" description="Helical" evidence="9">
    <location>
        <begin position="313"/>
        <end position="332"/>
    </location>
</feature>
<evidence type="ECO:0000256" key="1">
    <source>
        <dbReference type="ARBA" id="ARBA00004141"/>
    </source>
</evidence>
<dbReference type="SUPFAM" id="SSF90123">
    <property type="entry name" value="ABC transporter transmembrane region"/>
    <property type="match status" value="1"/>
</dbReference>
<dbReference type="GO" id="GO:0140359">
    <property type="term" value="F:ABC-type transporter activity"/>
    <property type="evidence" value="ECO:0007669"/>
    <property type="project" value="InterPro"/>
</dbReference>
<accession>G0U9M4</accession>
<feature type="transmembrane region" description="Helical" evidence="9">
    <location>
        <begin position="196"/>
        <end position="221"/>
    </location>
</feature>
<feature type="domain" description="ABC transmembrane type-1" evidence="11">
    <location>
        <begin position="164"/>
        <end position="458"/>
    </location>
</feature>
<keyword evidence="6 9" id="KW-1133">Transmembrane helix</keyword>
<dbReference type="GO" id="GO:0005524">
    <property type="term" value="F:ATP binding"/>
    <property type="evidence" value="ECO:0007669"/>
    <property type="project" value="UniProtKB-KW"/>
</dbReference>
<dbReference type="InterPro" id="IPR017871">
    <property type="entry name" value="ABC_transporter-like_CS"/>
</dbReference>
<evidence type="ECO:0000256" key="2">
    <source>
        <dbReference type="ARBA" id="ARBA00022448"/>
    </source>
</evidence>
<sequence length="735" mass="81441">MPDTTVAYWALVVHSSGHRHSRMQRGHLLLAHLLGSRRRGSGSVCDRFTVLGVGRMGIHCCSPRPVMAVAPWYSRRDLHQPSHIWLKSAKVYTQKSLSQNGTAAKLHAQQVSVQGAPSKSVATLENSSVQGAWESSGVPVYRVLMHVIRHLWPVAQPRYRALVVASVLCVITAKVLKVAVPFWFKMVIDTLTHNSPATAAVATVGPLQLGVFGLVAAYGVTRLSSSFTEEMKSALFAPVGCHASVTISVELFAKLHSLDLQYHLGRETGVLSKDLDRGSRAFWSLAHALLFMIVPTAFEVVLVCIVMQKYAGVAFIATALSAVVSYIGWTYVVSNWRAEYRARFNKSDSRVGGLTIDSLLNYETVKYFSQEKHEEERLYRETSKMNHELKLLDQSMSLLNFGQHAIFVLAGLVSLYLSTCGVLSGTMTVGDMIFVDALLMQLYTPLSFLGMIYREVQTSTQNMQAMIELLDIQSTVKDIPGAKPLQLGEGAIEFRHVCFSFSQGGRQVLKDISLTIPGGSTVAFVGLSGSGKSTILRLLYRFYDPTSGEILIDGQPIRKLQMRSFRQVIGVIPQDTVLFNETLRYNISYGRLDATEEEVKEAARMAGIHDSIMKMTDKYNTLVGERGLRLSGGEKQRVAIARVFLSDPDILLADEATSALDNATEMHVMQRLRERNGRRRTLVLIAHRLTTVMHADIIFVLDGKGCLSESGTHDELLKKSSLYSELWSKQLRDAP</sequence>
<feature type="transmembrane region" description="Helical" evidence="9">
    <location>
        <begin position="405"/>
        <end position="426"/>
    </location>
</feature>
<dbReference type="PROSITE" id="PS50893">
    <property type="entry name" value="ABC_TRANSPORTER_2"/>
    <property type="match status" value="1"/>
</dbReference>
<dbReference type="AlphaFoldDB" id="G0U9M4"/>
<reference evidence="12" key="1">
    <citation type="journal article" date="2012" name="Proc. Natl. Acad. Sci. U.S.A.">
        <title>Antigenic diversity is generated by distinct evolutionary mechanisms in African trypanosome species.</title>
        <authorList>
            <person name="Jackson A.P."/>
            <person name="Berry A."/>
            <person name="Aslett M."/>
            <person name="Allison H.C."/>
            <person name="Burton P."/>
            <person name="Vavrova-Anderson J."/>
            <person name="Brown R."/>
            <person name="Browne H."/>
            <person name="Corton N."/>
            <person name="Hauser H."/>
            <person name="Gamble J."/>
            <person name="Gilderthorp R."/>
            <person name="Marcello L."/>
            <person name="McQuillan J."/>
            <person name="Otto T.D."/>
            <person name="Quail M.A."/>
            <person name="Sanders M.J."/>
            <person name="van Tonder A."/>
            <person name="Ginger M.L."/>
            <person name="Field M.C."/>
            <person name="Barry J.D."/>
            <person name="Hertz-Fowler C."/>
            <person name="Berriman M."/>
        </authorList>
    </citation>
    <scope>NUCLEOTIDE SEQUENCE</scope>
    <source>
        <strain evidence="12">Y486</strain>
    </source>
</reference>
<dbReference type="PANTHER" id="PTHR24221">
    <property type="entry name" value="ATP-BINDING CASSETTE SUB-FAMILY B"/>
    <property type="match status" value="1"/>
</dbReference>
<dbReference type="InterPro" id="IPR003593">
    <property type="entry name" value="AAA+_ATPase"/>
</dbReference>
<comment type="similarity">
    <text evidence="8">Belongs to the ABC transporter superfamily. ABCB family. Heavy Metal importer (TC 3.A.1.210) subfamily.</text>
</comment>
<keyword evidence="3 9" id="KW-0812">Transmembrane</keyword>
<evidence type="ECO:0000259" key="10">
    <source>
        <dbReference type="PROSITE" id="PS50893"/>
    </source>
</evidence>
<evidence type="ECO:0000256" key="7">
    <source>
        <dbReference type="ARBA" id="ARBA00023136"/>
    </source>
</evidence>
<protein>
    <submittedName>
        <fullName evidence="12">Putative ABC transporter</fullName>
    </submittedName>
</protein>
<evidence type="ECO:0000259" key="11">
    <source>
        <dbReference type="PROSITE" id="PS50929"/>
    </source>
</evidence>
<keyword evidence="2" id="KW-0813">Transport</keyword>
<keyword evidence="5" id="KW-0067">ATP-binding</keyword>
<evidence type="ECO:0000256" key="9">
    <source>
        <dbReference type="SAM" id="Phobius"/>
    </source>
</evidence>
<feature type="transmembrane region" description="Helical" evidence="9">
    <location>
        <begin position="281"/>
        <end position="306"/>
    </location>
</feature>
<dbReference type="PROSITE" id="PS50929">
    <property type="entry name" value="ABC_TM1F"/>
    <property type="match status" value="1"/>
</dbReference>
<dbReference type="Pfam" id="PF00005">
    <property type="entry name" value="ABC_tran"/>
    <property type="match status" value="1"/>
</dbReference>
<dbReference type="PROSITE" id="PS00211">
    <property type="entry name" value="ABC_TRANSPORTER_1"/>
    <property type="match status" value="1"/>
</dbReference>
<dbReference type="InterPro" id="IPR011527">
    <property type="entry name" value="ABC1_TM_dom"/>
</dbReference>
<dbReference type="Gene3D" id="3.40.50.300">
    <property type="entry name" value="P-loop containing nucleotide triphosphate hydrolases"/>
    <property type="match status" value="1"/>
</dbReference>
<dbReference type="GO" id="GO:0016887">
    <property type="term" value="F:ATP hydrolysis activity"/>
    <property type="evidence" value="ECO:0007669"/>
    <property type="project" value="InterPro"/>
</dbReference>
<organism evidence="12">
    <name type="scientific">Trypanosoma vivax (strain Y486)</name>
    <dbReference type="NCBI Taxonomy" id="1055687"/>
    <lineage>
        <taxon>Eukaryota</taxon>
        <taxon>Discoba</taxon>
        <taxon>Euglenozoa</taxon>
        <taxon>Kinetoplastea</taxon>
        <taxon>Metakinetoplastina</taxon>
        <taxon>Trypanosomatida</taxon>
        <taxon>Trypanosomatidae</taxon>
        <taxon>Trypanosoma</taxon>
        <taxon>Duttonella</taxon>
    </lineage>
</organism>
<dbReference type="InterPro" id="IPR036640">
    <property type="entry name" value="ABC1_TM_sf"/>
</dbReference>
<dbReference type="InterPro" id="IPR003439">
    <property type="entry name" value="ABC_transporter-like_ATP-bd"/>
</dbReference>
<dbReference type="CDD" id="cd18582">
    <property type="entry name" value="ABC_6TM_ATM1_ABCB7"/>
    <property type="match status" value="1"/>
</dbReference>
<evidence type="ECO:0000256" key="4">
    <source>
        <dbReference type="ARBA" id="ARBA00022741"/>
    </source>
</evidence>
<dbReference type="InterPro" id="IPR027417">
    <property type="entry name" value="P-loop_NTPase"/>
</dbReference>
<keyword evidence="7 9" id="KW-0472">Membrane</keyword>
<dbReference type="SMART" id="SM00382">
    <property type="entry name" value="AAA"/>
    <property type="match status" value="1"/>
</dbReference>
<feature type="transmembrane region" description="Helical" evidence="9">
    <location>
        <begin position="159"/>
        <end position="184"/>
    </location>
</feature>
<dbReference type="PANTHER" id="PTHR24221:SF503">
    <property type="entry name" value="MITOCHONDRIAL POTASSIUM CHANNEL ATP-BINDING SUBUNIT"/>
    <property type="match status" value="1"/>
</dbReference>
<keyword evidence="4" id="KW-0547">Nucleotide-binding</keyword>
<evidence type="ECO:0000313" key="12">
    <source>
        <dbReference type="EMBL" id="CCC54310.1"/>
    </source>
</evidence>
<comment type="subcellular location">
    <subcellularLocation>
        <location evidence="1">Membrane</location>
        <topology evidence="1">Multi-pass membrane protein</topology>
    </subcellularLocation>
</comment>
<dbReference type="Gene3D" id="1.20.1560.10">
    <property type="entry name" value="ABC transporter type 1, transmembrane domain"/>
    <property type="match status" value="1"/>
</dbReference>
<dbReference type="EMBL" id="HE573027">
    <property type="protein sequence ID" value="CCC54310.1"/>
    <property type="molecule type" value="Genomic_DNA"/>
</dbReference>
<evidence type="ECO:0000256" key="8">
    <source>
        <dbReference type="ARBA" id="ARBA00024363"/>
    </source>
</evidence>
<dbReference type="VEuPathDB" id="TriTrypDB:TvY486_1117940"/>
<evidence type="ECO:0000256" key="6">
    <source>
        <dbReference type="ARBA" id="ARBA00022989"/>
    </source>
</evidence>
<dbReference type="Pfam" id="PF00664">
    <property type="entry name" value="ABC_membrane"/>
    <property type="match status" value="1"/>
</dbReference>
<dbReference type="SUPFAM" id="SSF52540">
    <property type="entry name" value="P-loop containing nucleoside triphosphate hydrolases"/>
    <property type="match status" value="1"/>
</dbReference>
<feature type="domain" description="ABC transporter" evidence="10">
    <location>
        <begin position="492"/>
        <end position="729"/>
    </location>
</feature>
<dbReference type="GO" id="GO:0016020">
    <property type="term" value="C:membrane"/>
    <property type="evidence" value="ECO:0007669"/>
    <property type="project" value="UniProtKB-SubCell"/>
</dbReference>
<name>G0U9M4_TRYVY</name>
<evidence type="ECO:0000256" key="3">
    <source>
        <dbReference type="ARBA" id="ARBA00022692"/>
    </source>
</evidence>